<comment type="function">
    <text evidence="3">Flagellin is the subunit protein which polymerizes to form the filaments of bacterial flagella.</text>
</comment>
<proteinExistence type="inferred from homology"/>
<keyword evidence="7" id="KW-0282">Flagellum</keyword>
<dbReference type="PRINTS" id="PR00207">
    <property type="entry name" value="FLAGELLIN"/>
</dbReference>
<comment type="caution">
    <text evidence="7">The sequence shown here is derived from an EMBL/GenBank/DDBJ whole genome shotgun (WGS) entry which is preliminary data.</text>
</comment>
<dbReference type="PANTHER" id="PTHR42792:SF2">
    <property type="entry name" value="FLAGELLIN"/>
    <property type="match status" value="1"/>
</dbReference>
<dbReference type="InterPro" id="IPR046358">
    <property type="entry name" value="Flagellin_C"/>
</dbReference>
<evidence type="ECO:0000313" key="8">
    <source>
        <dbReference type="Proteomes" id="UP001152766"/>
    </source>
</evidence>
<gene>
    <name evidence="7" type="ORF">EXJ73_13640</name>
</gene>
<dbReference type="GO" id="GO:0005576">
    <property type="term" value="C:extracellular region"/>
    <property type="evidence" value="ECO:0007669"/>
    <property type="project" value="UniProtKB-SubCell"/>
</dbReference>
<dbReference type="EMBL" id="SGUG01000018">
    <property type="protein sequence ID" value="MDG0863508.1"/>
    <property type="molecule type" value="Genomic_DNA"/>
</dbReference>
<protein>
    <recommendedName>
        <fullName evidence="3">Flagellin</fullName>
    </recommendedName>
</protein>
<evidence type="ECO:0000256" key="3">
    <source>
        <dbReference type="RuleBase" id="RU362073"/>
    </source>
</evidence>
<dbReference type="Gene3D" id="6.10.10.10">
    <property type="entry name" value="Flagellar export chaperone, C-terminal domain"/>
    <property type="match status" value="1"/>
</dbReference>
<keyword evidence="3" id="KW-0964">Secreted</keyword>
<evidence type="ECO:0000313" key="7">
    <source>
        <dbReference type="EMBL" id="MDG0863508.1"/>
    </source>
</evidence>
<organism evidence="7 8">
    <name type="scientific">Pelomonas aquatica</name>
    <dbReference type="NCBI Taxonomy" id="431058"/>
    <lineage>
        <taxon>Bacteria</taxon>
        <taxon>Pseudomonadati</taxon>
        <taxon>Pseudomonadota</taxon>
        <taxon>Betaproteobacteria</taxon>
        <taxon>Burkholderiales</taxon>
        <taxon>Sphaerotilaceae</taxon>
        <taxon>Roseateles</taxon>
    </lineage>
</organism>
<evidence type="ECO:0000256" key="2">
    <source>
        <dbReference type="ARBA" id="ARBA00023143"/>
    </source>
</evidence>
<evidence type="ECO:0000256" key="4">
    <source>
        <dbReference type="SAM" id="MobiDB-lite"/>
    </source>
</evidence>
<reference evidence="7" key="1">
    <citation type="submission" date="2019-02" db="EMBL/GenBank/DDBJ databases">
        <title>Draft genome of the type strain Pelomonas aquatica CCUG 52575T.</title>
        <authorList>
            <person name="Gomila M."/>
            <person name="Lalucat J."/>
        </authorList>
    </citation>
    <scope>NUCLEOTIDE SEQUENCE</scope>
    <source>
        <strain evidence="7">CCUG 52575</strain>
    </source>
</reference>
<sequence length="478" mass="46990">MSQTINTNLSSLTAQRNASKTQNDLSTAIARLSSGLRINSAKDDAAGLAISERFTAQINGLNQAARNANDGISLAQVAEGGLGSVGANLQRMRQLAVQSANATNSATDRAALQQEVLQLAAEIDRVATQTQFNGLNLLDGSFAAQQFQVGANAGQTITVANIASSRASALGVYQGFTATSQSIGTASNTAAALTVNVGGAGAVALGTVAVDAKAQAAAITSGNIAGLTATANATTVAAAAQTNAATASGAATITVNGVAINVNGVNGAGAQSTNRANVVAALNAQSAATGVMATDTGTGVSLTAADGRNITVTYAAGGFTGSSLTDFGIGATSGTTYGGTININYVAPSGVSGSVVFAQTGGLNSTNAIASTGTAVNAIDISTVGGANAALSAVDAALATVNSNRATLGAIQNRFSSTIDNLTTASNNLSASRSRIQDADFAAETANLSRAQVLQQAGTAMIAQANQLPQQVLSLLKG</sequence>
<dbReference type="Gene3D" id="2.30.220.10">
    <property type="entry name" value="f41 fragment of flagellin, C-terminal domain"/>
    <property type="match status" value="1"/>
</dbReference>
<keyword evidence="7" id="KW-0969">Cilium</keyword>
<evidence type="ECO:0000259" key="6">
    <source>
        <dbReference type="Pfam" id="PF00700"/>
    </source>
</evidence>
<dbReference type="Pfam" id="PF00669">
    <property type="entry name" value="Flagellin_N"/>
    <property type="match status" value="1"/>
</dbReference>
<comment type="similarity">
    <text evidence="1 3">Belongs to the bacterial flagellin family.</text>
</comment>
<dbReference type="GO" id="GO:0009288">
    <property type="term" value="C:bacterial-type flagellum"/>
    <property type="evidence" value="ECO:0007669"/>
    <property type="project" value="UniProtKB-SubCell"/>
</dbReference>
<dbReference type="PANTHER" id="PTHR42792">
    <property type="entry name" value="FLAGELLIN"/>
    <property type="match status" value="1"/>
</dbReference>
<keyword evidence="2 3" id="KW-0975">Bacterial flagellum</keyword>
<feature type="region of interest" description="Disordered" evidence="4">
    <location>
        <begin position="1"/>
        <end position="20"/>
    </location>
</feature>
<dbReference type="GO" id="GO:0005198">
    <property type="term" value="F:structural molecule activity"/>
    <property type="evidence" value="ECO:0007669"/>
    <property type="project" value="UniProtKB-UniRule"/>
</dbReference>
<dbReference type="SUPFAM" id="SSF64518">
    <property type="entry name" value="Phase 1 flagellin"/>
    <property type="match status" value="1"/>
</dbReference>
<feature type="domain" description="Flagellin C-terminal" evidence="6">
    <location>
        <begin position="391"/>
        <end position="476"/>
    </location>
</feature>
<dbReference type="Gene3D" id="2.170.280.10">
    <property type="entry name" value="f41 fragment of flagellin, middle domain"/>
    <property type="match status" value="1"/>
</dbReference>
<dbReference type="InterPro" id="IPR042187">
    <property type="entry name" value="Flagellin_C_sub2"/>
</dbReference>
<dbReference type="Gene3D" id="1.20.1330.10">
    <property type="entry name" value="f41 fragment of flagellin, N-terminal domain"/>
    <property type="match status" value="1"/>
</dbReference>
<dbReference type="Gene3D" id="6.10.280.190">
    <property type="match status" value="1"/>
</dbReference>
<dbReference type="Pfam" id="PF00700">
    <property type="entry name" value="Flagellin_C"/>
    <property type="match status" value="1"/>
</dbReference>
<dbReference type="InterPro" id="IPR001492">
    <property type="entry name" value="Flagellin"/>
</dbReference>
<feature type="domain" description="Flagellin N-terminal" evidence="5">
    <location>
        <begin position="5"/>
        <end position="142"/>
    </location>
</feature>
<keyword evidence="7" id="KW-0966">Cell projection</keyword>
<accession>A0A9X4LHZ5</accession>
<comment type="subcellular location">
    <subcellularLocation>
        <location evidence="3">Secreted</location>
    </subcellularLocation>
    <subcellularLocation>
        <location evidence="3">Bacterial flagellum</location>
    </subcellularLocation>
</comment>
<dbReference type="InterPro" id="IPR001029">
    <property type="entry name" value="Flagellin_N"/>
</dbReference>
<dbReference type="RefSeq" id="WP_268152816.1">
    <property type="nucleotide sequence ID" value="NZ_JAPPUW010000017.1"/>
</dbReference>
<evidence type="ECO:0000256" key="1">
    <source>
        <dbReference type="ARBA" id="ARBA00005709"/>
    </source>
</evidence>
<dbReference type="Proteomes" id="UP001152766">
    <property type="component" value="Unassembled WGS sequence"/>
</dbReference>
<dbReference type="AlphaFoldDB" id="A0A9X4LHZ5"/>
<keyword evidence="8" id="KW-1185">Reference proteome</keyword>
<evidence type="ECO:0000259" key="5">
    <source>
        <dbReference type="Pfam" id="PF00669"/>
    </source>
</evidence>
<name>A0A9X4LHZ5_9BURK</name>